<organism evidence="8 9">
    <name type="scientific">Nonomuraea rhodomycinica</name>
    <dbReference type="NCBI Taxonomy" id="1712872"/>
    <lineage>
        <taxon>Bacteria</taxon>
        <taxon>Bacillati</taxon>
        <taxon>Actinomycetota</taxon>
        <taxon>Actinomycetes</taxon>
        <taxon>Streptosporangiales</taxon>
        <taxon>Streptosporangiaceae</taxon>
        <taxon>Nonomuraea</taxon>
    </lineage>
</organism>
<sequence length="1208" mass="132588">MIRHVLGVTATTAALLVVPAHAASAAEPAAARTTVTFSDTHEILHGNPYTGTAFDVNTHRTPGTPGYTFTNDPGITDFIEGTKKIPADADVVRLQIAWADFEPDDGVFVWDRLDAFMKRVNEQGKKVEFQLLMSEAPDYKNDPGVFPYEYPPAWLFDKAGVPFRMAPYNDYFSKQPIYYNPIYLDRLKRAVDAFAGRYDGDPGVAWVDLRAFSLFGEWSGWNDAMNFPWPDNATRVATLQAILKIYDDAFDKSMVMMQNAGAEVNKNDPDADTQAKRFSVFGYDKAATFKNWGVRSDTVNAGFVWHNYGDTSQAPYVNRRLRRDMIQVSEGSNWDNPTIMLNNPRLFVKNSLEGYHSNLQGINNTGFENWQPMKDAYGEWFETLARYTGYRFLMPTATYDTEVKPGGEFRISHTWTNNAVGFSPRRYPVEVRFTDKSTGDVVWRGTDATLDQTKLFKGDVRQINSAFTLPADLPTGSYDVAVAMLGEDGKPAIELAMPGGKGKVYPIGAVQVVAGAVQAGLPTTPLTQFTIQNEDYTAAVGAYGVEAPPEGGLGALYMDAAGESAEYDNVDVPATGTYRVEFRASSEEANHLKFEVDGKEVTTVKVPDSGGYNTYRTFERQIPLTEGRHTIKLTRPDGRWFFLNWMRFTLERPESVTLQAESATEQQGTQNTDLTDSDDGTPGVAYIDTGDWSRFDDVSVPADGKYLLQLRYSTVNDKPLKFRVEVDGADATGPLSLGPTGGMLSPRTEDFVLPLTAGKHSVKVVWIEASTSVVWNWMRLDLQGTSEQTVEAEHWTMQWNTDQEWNWKGADTGVVTKDGIVGGIDPHDYLRYENVFVPYTGMYKVTFKGSAAEDTTFRFEVDGDRNTVFVPKSDNANMTTWVKIPAGLHTLRIVSEGSGLELDRFTLTASTAAIKALDITGASTLKVGEPGQLSVSTVAADGTRTPVTKGVTFKSSDPSIATVDADGLVTPRTWGTATITAIHDGFSGEHKLTVTDPKVVLTYVNDTDQRIVYPADDFIYSPDRGMGDYGDDVHAGWRAGQAVEFTFTGTGISLLSERYSDMSTIDIYVDGELKATVDCDSPVRLTAQRVFQLTGLPMGDHTIKVVNGADKFLIIDAFVVETPNTWNGAELGVGNVSAKSVTLTWPSVPTATGYAVFNGGTEVMRVTGTTARVTGLRGRTSYTFTVRPLAAGGTTLPIELSATVQTKG</sequence>
<dbReference type="Gene3D" id="3.20.20.80">
    <property type="entry name" value="Glycosidases"/>
    <property type="match status" value="1"/>
</dbReference>
<dbReference type="SMART" id="SM00606">
    <property type="entry name" value="CBD_IV"/>
    <property type="match status" value="3"/>
</dbReference>
<feature type="signal peptide" evidence="5">
    <location>
        <begin position="1"/>
        <end position="22"/>
    </location>
</feature>
<evidence type="ECO:0000313" key="9">
    <source>
        <dbReference type="Proteomes" id="UP000546126"/>
    </source>
</evidence>
<dbReference type="Gene3D" id="2.60.40.10">
    <property type="entry name" value="Immunoglobulins"/>
    <property type="match status" value="1"/>
</dbReference>
<dbReference type="PROSITE" id="PS50853">
    <property type="entry name" value="FN3"/>
    <property type="match status" value="1"/>
</dbReference>
<evidence type="ECO:0000313" key="8">
    <source>
        <dbReference type="EMBL" id="NUW42527.1"/>
    </source>
</evidence>
<name>A0A7Y6MC80_9ACTN</name>
<dbReference type="EMBL" id="JABWGO010000004">
    <property type="protein sequence ID" value="NUW42527.1"/>
    <property type="molecule type" value="Genomic_DNA"/>
</dbReference>
<dbReference type="SUPFAM" id="SSF49373">
    <property type="entry name" value="Invasin/intimin cell-adhesion fragments"/>
    <property type="match status" value="1"/>
</dbReference>
<dbReference type="SUPFAM" id="SSF51445">
    <property type="entry name" value="(Trans)glycosidases"/>
    <property type="match status" value="1"/>
</dbReference>
<feature type="region of interest" description="Disordered" evidence="4">
    <location>
        <begin position="656"/>
        <end position="681"/>
    </location>
</feature>
<dbReference type="InterPro" id="IPR006584">
    <property type="entry name" value="Cellulose-bd_IV"/>
</dbReference>
<evidence type="ECO:0000256" key="5">
    <source>
        <dbReference type="SAM" id="SignalP"/>
    </source>
</evidence>
<evidence type="ECO:0000256" key="3">
    <source>
        <dbReference type="ARBA" id="ARBA00023326"/>
    </source>
</evidence>
<dbReference type="SUPFAM" id="SSF49265">
    <property type="entry name" value="Fibronectin type III"/>
    <property type="match status" value="1"/>
</dbReference>
<dbReference type="InterPro" id="IPR017853">
    <property type="entry name" value="GH"/>
</dbReference>
<feature type="chain" id="PRO_5038887695" evidence="5">
    <location>
        <begin position="23"/>
        <end position="1208"/>
    </location>
</feature>
<keyword evidence="1 5" id="KW-0732">Signal</keyword>
<dbReference type="PROSITE" id="PS51175">
    <property type="entry name" value="CBM6"/>
    <property type="match status" value="3"/>
</dbReference>
<keyword evidence="3" id="KW-0119">Carbohydrate metabolism</keyword>
<dbReference type="InterPro" id="IPR013783">
    <property type="entry name" value="Ig-like_fold"/>
</dbReference>
<keyword evidence="3" id="KW-0624">Polysaccharide degradation</keyword>
<dbReference type="InterPro" id="IPR008979">
    <property type="entry name" value="Galactose-bd-like_sf"/>
</dbReference>
<feature type="compositionally biased region" description="Polar residues" evidence="4">
    <location>
        <begin position="656"/>
        <end position="674"/>
    </location>
</feature>
<reference evidence="8 9" key="1">
    <citation type="submission" date="2020-06" db="EMBL/GenBank/DDBJ databases">
        <authorList>
            <person name="Chanama M."/>
        </authorList>
    </citation>
    <scope>NUCLEOTIDE SEQUENCE [LARGE SCALE GENOMIC DNA]</scope>
    <source>
        <strain evidence="8 9">TBRC6557</strain>
    </source>
</reference>
<dbReference type="InterPro" id="IPR036116">
    <property type="entry name" value="FN3_sf"/>
</dbReference>
<feature type="domain" description="CBM6" evidence="7">
    <location>
        <begin position="529"/>
        <end position="649"/>
    </location>
</feature>
<keyword evidence="9" id="KW-1185">Reference proteome</keyword>
<dbReference type="GO" id="GO:0016798">
    <property type="term" value="F:hydrolase activity, acting on glycosyl bonds"/>
    <property type="evidence" value="ECO:0007669"/>
    <property type="project" value="UniProtKB-KW"/>
</dbReference>
<dbReference type="GO" id="GO:0030246">
    <property type="term" value="F:carbohydrate binding"/>
    <property type="evidence" value="ECO:0007669"/>
    <property type="project" value="InterPro"/>
</dbReference>
<evidence type="ECO:0000256" key="4">
    <source>
        <dbReference type="SAM" id="MobiDB-lite"/>
    </source>
</evidence>
<accession>A0A7Y6MC80</accession>
<dbReference type="SMART" id="SM00635">
    <property type="entry name" value="BID_2"/>
    <property type="match status" value="1"/>
</dbReference>
<dbReference type="InterPro" id="IPR008964">
    <property type="entry name" value="Invasin/intimin_cell_adhesion"/>
</dbReference>
<feature type="domain" description="Fibronectin type-III" evidence="6">
    <location>
        <begin position="1127"/>
        <end position="1208"/>
    </location>
</feature>
<dbReference type="Gene3D" id="2.60.120.260">
    <property type="entry name" value="Galactose-binding domain-like"/>
    <property type="match status" value="4"/>
</dbReference>
<keyword evidence="2" id="KW-0326">Glycosidase</keyword>
<dbReference type="RefSeq" id="WP_175602043.1">
    <property type="nucleotide sequence ID" value="NZ_JABWGO010000004.1"/>
</dbReference>
<evidence type="ECO:0000259" key="6">
    <source>
        <dbReference type="PROSITE" id="PS50853"/>
    </source>
</evidence>
<dbReference type="InterPro" id="IPR003343">
    <property type="entry name" value="Big_2"/>
</dbReference>
<dbReference type="GO" id="GO:0000272">
    <property type="term" value="P:polysaccharide catabolic process"/>
    <property type="evidence" value="ECO:0007669"/>
    <property type="project" value="UniProtKB-KW"/>
</dbReference>
<dbReference type="InterPro" id="IPR032267">
    <property type="entry name" value="DUF4832"/>
</dbReference>
<dbReference type="SUPFAM" id="SSF49785">
    <property type="entry name" value="Galactose-binding domain-like"/>
    <property type="match status" value="3"/>
</dbReference>
<dbReference type="InterPro" id="IPR005084">
    <property type="entry name" value="CBM6"/>
</dbReference>
<evidence type="ECO:0000256" key="2">
    <source>
        <dbReference type="ARBA" id="ARBA00023295"/>
    </source>
</evidence>
<feature type="domain" description="CBM6" evidence="7">
    <location>
        <begin position="788"/>
        <end position="908"/>
    </location>
</feature>
<gene>
    <name evidence="8" type="ORF">HT134_20630</name>
</gene>
<comment type="caution">
    <text evidence="8">The sequence shown here is derived from an EMBL/GenBank/DDBJ whole genome shotgun (WGS) entry which is preliminary data.</text>
</comment>
<dbReference type="Pfam" id="PF16116">
    <property type="entry name" value="DUF4832"/>
    <property type="match status" value="1"/>
</dbReference>
<dbReference type="CDD" id="cd04080">
    <property type="entry name" value="CBM6_cellulase-like"/>
    <property type="match status" value="1"/>
</dbReference>
<evidence type="ECO:0000256" key="1">
    <source>
        <dbReference type="ARBA" id="ARBA00022729"/>
    </source>
</evidence>
<feature type="domain" description="CBM6" evidence="7">
    <location>
        <begin position="656"/>
        <end position="783"/>
    </location>
</feature>
<evidence type="ECO:0000259" key="7">
    <source>
        <dbReference type="PROSITE" id="PS51175"/>
    </source>
</evidence>
<protein>
    <submittedName>
        <fullName evidence="8">Carbohydrate-binding protein</fullName>
    </submittedName>
</protein>
<dbReference type="AlphaFoldDB" id="A0A7Y6MC80"/>
<dbReference type="Pfam" id="PF03422">
    <property type="entry name" value="CBM_6"/>
    <property type="match status" value="3"/>
</dbReference>
<dbReference type="CDD" id="cd00063">
    <property type="entry name" value="FN3"/>
    <property type="match status" value="1"/>
</dbReference>
<dbReference type="Proteomes" id="UP000546126">
    <property type="component" value="Unassembled WGS sequence"/>
</dbReference>
<dbReference type="Gene3D" id="2.60.40.1080">
    <property type="match status" value="1"/>
</dbReference>
<proteinExistence type="predicted"/>
<dbReference type="Pfam" id="PF02368">
    <property type="entry name" value="Big_2"/>
    <property type="match status" value="1"/>
</dbReference>
<dbReference type="InterPro" id="IPR003961">
    <property type="entry name" value="FN3_dom"/>
</dbReference>
<keyword evidence="2" id="KW-0378">Hydrolase</keyword>